<sequence>MSAFRRTLAVLSLCAALAGLNGCATTIGNIGLGAGLGVAATVSALYCVLACSHY</sequence>
<evidence type="ECO:0000313" key="3">
    <source>
        <dbReference type="EMBL" id="SEJ18089.1"/>
    </source>
</evidence>
<reference evidence="3 4" key="1">
    <citation type="submission" date="2016-10" db="EMBL/GenBank/DDBJ databases">
        <authorList>
            <person name="Varghese N."/>
            <person name="Submissions S."/>
        </authorList>
    </citation>
    <scope>NUCLEOTIDE SEQUENCE [LARGE SCALE GENOMIC DNA]</scope>
    <source>
        <strain evidence="3 4">LMG 22274</strain>
    </source>
</reference>
<proteinExistence type="predicted"/>
<keyword evidence="1" id="KW-0472">Membrane</keyword>
<keyword evidence="1" id="KW-0812">Transmembrane</keyword>
<dbReference type="EMBL" id="FNZM01000003">
    <property type="protein sequence ID" value="SEJ18089.1"/>
    <property type="molecule type" value="Genomic_DNA"/>
</dbReference>
<evidence type="ECO:0000256" key="1">
    <source>
        <dbReference type="SAM" id="Phobius"/>
    </source>
</evidence>
<evidence type="ECO:0000313" key="4">
    <source>
        <dbReference type="Proteomes" id="UP000183529"/>
    </source>
</evidence>
<dbReference type="GeneID" id="61306246"/>
<reference evidence="2 5" key="2">
    <citation type="submission" date="2018-05" db="EMBL/GenBank/DDBJ databases">
        <title>Genomic Encyclopedia of Type Strains, Phase IV (KMG-V): Genome sequencing to study the core and pangenomes of soil and plant-associated prokaryotes.</title>
        <authorList>
            <person name="Whitman W."/>
        </authorList>
    </citation>
    <scope>NUCLEOTIDE SEQUENCE [LARGE SCALE GENOMIC DNA]</scope>
    <source>
        <strain evidence="2 5">SIr-6563</strain>
    </source>
</reference>
<dbReference type="RefSeq" id="WP_167371394.1">
    <property type="nucleotide sequence ID" value="NZ_CADFGN010000001.1"/>
</dbReference>
<dbReference type="Proteomes" id="UP000183529">
    <property type="component" value="Unassembled WGS sequence"/>
</dbReference>
<accession>A0AAQ1GCG5</accession>
<dbReference type="AlphaFoldDB" id="A0AAQ1GCG5"/>
<feature type="transmembrane region" description="Helical" evidence="1">
    <location>
        <begin position="32"/>
        <end position="51"/>
    </location>
</feature>
<protein>
    <submittedName>
        <fullName evidence="3">Uncharacterized protein</fullName>
    </submittedName>
</protein>
<organism evidence="3 4">
    <name type="scientific">Paraburkholderia tropica</name>
    <dbReference type="NCBI Taxonomy" id="92647"/>
    <lineage>
        <taxon>Bacteria</taxon>
        <taxon>Pseudomonadati</taxon>
        <taxon>Pseudomonadota</taxon>
        <taxon>Betaproteobacteria</taxon>
        <taxon>Burkholderiales</taxon>
        <taxon>Burkholderiaceae</taxon>
        <taxon>Paraburkholderia</taxon>
    </lineage>
</organism>
<gene>
    <name evidence="2" type="ORF">C7400_12768</name>
    <name evidence="3" type="ORF">SAMN05216550_10367</name>
</gene>
<keyword evidence="5" id="KW-1185">Reference proteome</keyword>
<evidence type="ECO:0000313" key="5">
    <source>
        <dbReference type="Proteomes" id="UP000247515"/>
    </source>
</evidence>
<keyword evidence="1" id="KW-1133">Transmembrane helix</keyword>
<name>A0AAQ1GCG5_9BURK</name>
<comment type="caution">
    <text evidence="3">The sequence shown here is derived from an EMBL/GenBank/DDBJ whole genome shotgun (WGS) entry which is preliminary data.</text>
</comment>
<dbReference type="Proteomes" id="UP000247515">
    <property type="component" value="Unassembled WGS sequence"/>
</dbReference>
<dbReference type="EMBL" id="QJJV01000027">
    <property type="protein sequence ID" value="PXX08294.1"/>
    <property type="molecule type" value="Genomic_DNA"/>
</dbReference>
<evidence type="ECO:0000313" key="2">
    <source>
        <dbReference type="EMBL" id="PXX08294.1"/>
    </source>
</evidence>